<gene>
    <name evidence="2" type="ORF">CALVIDRAFT_532955</name>
</gene>
<keyword evidence="1" id="KW-0812">Transmembrane</keyword>
<proteinExistence type="predicted"/>
<organism evidence="2 3">
    <name type="scientific">Calocera viscosa (strain TUFC12733)</name>
    <dbReference type="NCBI Taxonomy" id="1330018"/>
    <lineage>
        <taxon>Eukaryota</taxon>
        <taxon>Fungi</taxon>
        <taxon>Dikarya</taxon>
        <taxon>Basidiomycota</taxon>
        <taxon>Agaricomycotina</taxon>
        <taxon>Dacrymycetes</taxon>
        <taxon>Dacrymycetales</taxon>
        <taxon>Dacrymycetaceae</taxon>
        <taxon>Calocera</taxon>
    </lineage>
</organism>
<protein>
    <submittedName>
        <fullName evidence="2">Uncharacterized protein</fullName>
    </submittedName>
</protein>
<reference evidence="2 3" key="1">
    <citation type="journal article" date="2016" name="Mol. Biol. Evol.">
        <title>Comparative Genomics of Early-Diverging Mushroom-Forming Fungi Provides Insights into the Origins of Lignocellulose Decay Capabilities.</title>
        <authorList>
            <person name="Nagy L.G."/>
            <person name="Riley R."/>
            <person name="Tritt A."/>
            <person name="Adam C."/>
            <person name="Daum C."/>
            <person name="Floudas D."/>
            <person name="Sun H."/>
            <person name="Yadav J.S."/>
            <person name="Pangilinan J."/>
            <person name="Larsson K.H."/>
            <person name="Matsuura K."/>
            <person name="Barry K."/>
            <person name="Labutti K."/>
            <person name="Kuo R."/>
            <person name="Ohm R.A."/>
            <person name="Bhattacharya S.S."/>
            <person name="Shirouzu T."/>
            <person name="Yoshinaga Y."/>
            <person name="Martin F.M."/>
            <person name="Grigoriev I.V."/>
            <person name="Hibbett D.S."/>
        </authorList>
    </citation>
    <scope>NUCLEOTIDE SEQUENCE [LARGE SCALE GENOMIC DNA]</scope>
    <source>
        <strain evidence="2 3">TUFC12733</strain>
    </source>
</reference>
<sequence length="117" mass="12440">MRIHDPRAATFTSRQVGRDNGIVPLVGVSVVLCLSFCVSVVLCLSRFRSLSSSSLHSTSLTIGFASLPPPSLDALPRLSSAPRVLSVASQAHGRTATRRAPTPSSAYRCDYQQALDA</sequence>
<dbReference type="AlphaFoldDB" id="A0A167RW31"/>
<accession>A0A167RW31</accession>
<evidence type="ECO:0000256" key="1">
    <source>
        <dbReference type="SAM" id="Phobius"/>
    </source>
</evidence>
<dbReference type="Proteomes" id="UP000076738">
    <property type="component" value="Unassembled WGS sequence"/>
</dbReference>
<name>A0A167RW31_CALVF</name>
<keyword evidence="1" id="KW-1133">Transmembrane helix</keyword>
<keyword evidence="3" id="KW-1185">Reference proteome</keyword>
<evidence type="ECO:0000313" key="2">
    <source>
        <dbReference type="EMBL" id="KZP01341.1"/>
    </source>
</evidence>
<evidence type="ECO:0000313" key="3">
    <source>
        <dbReference type="Proteomes" id="UP000076738"/>
    </source>
</evidence>
<dbReference type="EMBL" id="KV417267">
    <property type="protein sequence ID" value="KZP01341.1"/>
    <property type="molecule type" value="Genomic_DNA"/>
</dbReference>
<keyword evidence="1" id="KW-0472">Membrane</keyword>
<feature type="transmembrane region" description="Helical" evidence="1">
    <location>
        <begin position="22"/>
        <end position="44"/>
    </location>
</feature>